<comment type="caution">
    <text evidence="11">The sequence shown here is derived from an EMBL/GenBank/DDBJ whole genome shotgun (WGS) entry which is preliminary data.</text>
</comment>
<evidence type="ECO:0000256" key="8">
    <source>
        <dbReference type="SAM" id="Phobius"/>
    </source>
</evidence>
<evidence type="ECO:0000313" key="11">
    <source>
        <dbReference type="EMBL" id="PJJ77921.1"/>
    </source>
</evidence>
<dbReference type="EMBL" id="PGFE01000001">
    <property type="protein sequence ID" value="PJJ77921.1"/>
    <property type="molecule type" value="Genomic_DNA"/>
</dbReference>
<feature type="transmembrane region" description="Helical" evidence="8">
    <location>
        <begin position="342"/>
        <end position="362"/>
    </location>
</feature>
<keyword evidence="4 8" id="KW-0812">Transmembrane</keyword>
<dbReference type="PANTHER" id="PTHR43738:SF1">
    <property type="entry name" value="HEMIN TRANSPORT SYSTEM PERMEASE PROTEIN HRTB-RELATED"/>
    <property type="match status" value="1"/>
</dbReference>
<name>A0A2M9D138_9CELL</name>
<proteinExistence type="inferred from homology"/>
<dbReference type="InterPro" id="IPR025857">
    <property type="entry name" value="MacB_PCD"/>
</dbReference>
<sequence length="376" mass="38111">MFVALRDLRFARGRFVLMATVIVLITYLVVFLASLTEGLADESTSGVTGLPADQLAFTVPDDAEPAGPGGGPTFTGSQVTQDQWEAWAQVDGVADAQPLGIAQTRATSPATTAAVTAFGLAPSSGLLPVPDDGADAVDVAPGTTLLSSGAADDLGAEAGDVVRIGDLDLTVTTVLDVDASYAHTPVLWTSLEDWQSLGAHLAPDAAPTTVATVVALTTDLDDDALAAADTDIGTQTESRHAAKSAISSYSSEHGSLLLMEVFLVGISALVVGAFFTVWTISRSGDIAVLKALGASTRYLMRDAIGQALVILAIGVGLGTFLAAGTAALLSSVAPTVVNASTVLLPAAVLVVLGVAGAWLAVLQITRVDPHAALAAR</sequence>
<evidence type="ECO:0000259" key="10">
    <source>
        <dbReference type="Pfam" id="PF12704"/>
    </source>
</evidence>
<evidence type="ECO:0000256" key="4">
    <source>
        <dbReference type="ARBA" id="ARBA00022692"/>
    </source>
</evidence>
<keyword evidence="3" id="KW-1003">Cell membrane</keyword>
<dbReference type="Pfam" id="PF02687">
    <property type="entry name" value="FtsX"/>
    <property type="match status" value="1"/>
</dbReference>
<dbReference type="OrthoDB" id="5242186at2"/>
<dbReference type="Pfam" id="PF12704">
    <property type="entry name" value="MacB_PCD"/>
    <property type="match status" value="1"/>
</dbReference>
<accession>A0A2M9D138</accession>
<feature type="domain" description="MacB-like periplasmic core" evidence="10">
    <location>
        <begin position="16"/>
        <end position="227"/>
    </location>
</feature>
<keyword evidence="6 8" id="KW-0472">Membrane</keyword>
<organism evidence="11 12">
    <name type="scientific">Sediminihabitans luteus</name>
    <dbReference type="NCBI Taxonomy" id="1138585"/>
    <lineage>
        <taxon>Bacteria</taxon>
        <taxon>Bacillati</taxon>
        <taxon>Actinomycetota</taxon>
        <taxon>Actinomycetes</taxon>
        <taxon>Micrococcales</taxon>
        <taxon>Cellulomonadaceae</taxon>
        <taxon>Sediminihabitans</taxon>
    </lineage>
</organism>
<dbReference type="InterPro" id="IPR051125">
    <property type="entry name" value="ABC-4/HrtB_transporter"/>
</dbReference>
<reference evidence="11 12" key="1">
    <citation type="submission" date="2017-11" db="EMBL/GenBank/DDBJ databases">
        <title>Genomic Encyclopedia of Archaeal and Bacterial Type Strains, Phase II (KMG-II): From Individual Species to Whole Genera.</title>
        <authorList>
            <person name="Goeker M."/>
        </authorList>
    </citation>
    <scope>NUCLEOTIDE SEQUENCE [LARGE SCALE GENOMIC DNA]</scope>
    <source>
        <strain evidence="11 12">DSM 25478</strain>
    </source>
</reference>
<dbReference type="InterPro" id="IPR003838">
    <property type="entry name" value="ABC3_permease_C"/>
</dbReference>
<dbReference type="Proteomes" id="UP000231693">
    <property type="component" value="Unassembled WGS sequence"/>
</dbReference>
<evidence type="ECO:0000256" key="5">
    <source>
        <dbReference type="ARBA" id="ARBA00022989"/>
    </source>
</evidence>
<gene>
    <name evidence="11" type="ORF">CLV28_1147</name>
</gene>
<protein>
    <submittedName>
        <fullName evidence="11">Putative ABC transport system permease protein</fullName>
    </submittedName>
</protein>
<feature type="domain" description="ABC3 transporter permease C-terminal" evidence="9">
    <location>
        <begin position="261"/>
        <end position="369"/>
    </location>
</feature>
<keyword evidence="5 8" id="KW-1133">Transmembrane helix</keyword>
<keyword evidence="2" id="KW-0813">Transport</keyword>
<keyword evidence="12" id="KW-1185">Reference proteome</keyword>
<dbReference type="AlphaFoldDB" id="A0A2M9D138"/>
<evidence type="ECO:0000256" key="1">
    <source>
        <dbReference type="ARBA" id="ARBA00004651"/>
    </source>
</evidence>
<comment type="subcellular location">
    <subcellularLocation>
        <location evidence="1">Cell membrane</location>
        <topology evidence="1">Multi-pass membrane protein</topology>
    </subcellularLocation>
</comment>
<feature type="transmembrane region" description="Helical" evidence="8">
    <location>
        <begin position="256"/>
        <end position="280"/>
    </location>
</feature>
<dbReference type="GO" id="GO:0005886">
    <property type="term" value="C:plasma membrane"/>
    <property type="evidence" value="ECO:0007669"/>
    <property type="project" value="UniProtKB-SubCell"/>
</dbReference>
<evidence type="ECO:0000256" key="6">
    <source>
        <dbReference type="ARBA" id="ARBA00023136"/>
    </source>
</evidence>
<evidence type="ECO:0000256" key="3">
    <source>
        <dbReference type="ARBA" id="ARBA00022475"/>
    </source>
</evidence>
<feature type="transmembrane region" description="Helical" evidence="8">
    <location>
        <begin position="15"/>
        <end position="35"/>
    </location>
</feature>
<evidence type="ECO:0000256" key="7">
    <source>
        <dbReference type="ARBA" id="ARBA00038076"/>
    </source>
</evidence>
<dbReference type="PANTHER" id="PTHR43738">
    <property type="entry name" value="ABC TRANSPORTER, MEMBRANE PROTEIN"/>
    <property type="match status" value="1"/>
</dbReference>
<evidence type="ECO:0000259" key="9">
    <source>
        <dbReference type="Pfam" id="PF02687"/>
    </source>
</evidence>
<evidence type="ECO:0000313" key="12">
    <source>
        <dbReference type="Proteomes" id="UP000231693"/>
    </source>
</evidence>
<dbReference type="RefSeq" id="WP_100422213.1">
    <property type="nucleotide sequence ID" value="NZ_BOOX01000010.1"/>
</dbReference>
<evidence type="ECO:0000256" key="2">
    <source>
        <dbReference type="ARBA" id="ARBA00022448"/>
    </source>
</evidence>
<feature type="transmembrane region" description="Helical" evidence="8">
    <location>
        <begin position="307"/>
        <end position="330"/>
    </location>
</feature>
<comment type="similarity">
    <text evidence="7">Belongs to the ABC-4 integral membrane protein family.</text>
</comment>